<keyword evidence="5" id="KW-1185">Reference proteome</keyword>
<reference evidence="5" key="1">
    <citation type="submission" date="2016-10" db="EMBL/GenBank/DDBJ databases">
        <authorList>
            <person name="Varghese N."/>
            <person name="Submissions S."/>
        </authorList>
    </citation>
    <scope>NUCLEOTIDE SEQUENCE [LARGE SCALE GENOMIC DNA]</scope>
    <source>
        <strain evidence="5">SUR2</strain>
    </source>
</reference>
<dbReference type="Gene3D" id="2.170.130.10">
    <property type="entry name" value="TonB-dependent receptor, plug domain"/>
    <property type="match status" value="1"/>
</dbReference>
<comment type="subcellular location">
    <subcellularLocation>
        <location evidence="1">Cell outer membrane</location>
        <topology evidence="1">Multi-pass membrane protein</topology>
    </subcellularLocation>
</comment>
<keyword evidence="1" id="KW-1134">Transmembrane beta strand</keyword>
<keyword evidence="1" id="KW-0998">Cell outer membrane</keyword>
<evidence type="ECO:0000259" key="3">
    <source>
        <dbReference type="Pfam" id="PF07715"/>
    </source>
</evidence>
<evidence type="ECO:0000313" key="5">
    <source>
        <dbReference type="Proteomes" id="UP000182034"/>
    </source>
</evidence>
<dbReference type="GO" id="GO:0009279">
    <property type="term" value="C:cell outer membrane"/>
    <property type="evidence" value="ECO:0007669"/>
    <property type="project" value="UniProtKB-SubCell"/>
</dbReference>
<dbReference type="RefSeq" id="WP_072410044.1">
    <property type="nucleotide sequence ID" value="NZ_FPKW01000007.1"/>
</dbReference>
<feature type="domain" description="TonB-dependent receptor plug" evidence="3">
    <location>
        <begin position="244"/>
        <end position="341"/>
    </location>
</feature>
<protein>
    <submittedName>
        <fullName evidence="4">TonB-dependent outer membrane receptor, SusC/RagA subfamily, signature region</fullName>
    </submittedName>
</protein>
<dbReference type="AlphaFoldDB" id="A0A1K2IQG7"/>
<dbReference type="InterPro" id="IPR037066">
    <property type="entry name" value="Plug_dom_sf"/>
</dbReference>
<dbReference type="Proteomes" id="UP000182034">
    <property type="component" value="Unassembled WGS sequence"/>
</dbReference>
<evidence type="ECO:0000313" key="4">
    <source>
        <dbReference type="EMBL" id="SFZ94685.1"/>
    </source>
</evidence>
<dbReference type="Pfam" id="PF07715">
    <property type="entry name" value="Plug"/>
    <property type="match status" value="1"/>
</dbReference>
<proteinExistence type="inferred from homology"/>
<dbReference type="PROSITE" id="PS52016">
    <property type="entry name" value="TONB_DEPENDENT_REC_3"/>
    <property type="match status" value="1"/>
</dbReference>
<evidence type="ECO:0000256" key="1">
    <source>
        <dbReference type="PROSITE-ProRule" id="PRU01360"/>
    </source>
</evidence>
<keyword evidence="1 2" id="KW-0472">Membrane</keyword>
<dbReference type="STRING" id="1612149.SAMN05216324_107162"/>
<dbReference type="EMBL" id="FPKW01000007">
    <property type="protein sequence ID" value="SFZ94685.1"/>
    <property type="molecule type" value="Genomic_DNA"/>
</dbReference>
<name>A0A1K2IQG7_9FLAO</name>
<keyword evidence="4" id="KW-0675">Receptor</keyword>
<dbReference type="InterPro" id="IPR039426">
    <property type="entry name" value="TonB-dep_rcpt-like"/>
</dbReference>
<feature type="transmembrane region" description="Helical" evidence="2">
    <location>
        <begin position="47"/>
        <end position="70"/>
    </location>
</feature>
<dbReference type="InterPro" id="IPR012910">
    <property type="entry name" value="Plug_dom"/>
</dbReference>
<keyword evidence="2" id="KW-1133">Transmembrane helix</keyword>
<comment type="similarity">
    <text evidence="1">Belongs to the TonB-dependent receptor family.</text>
</comment>
<keyword evidence="1" id="KW-0813">Transport</keyword>
<dbReference type="OrthoDB" id="9805121at2"/>
<keyword evidence="1 2" id="KW-0812">Transmembrane</keyword>
<sequence length="367" mass="40115">MENNHDIDKKFNEASKDIDEPATFPGFDKVWAKVEEKLDKKEEKKRILPIWLPYGIAASLMIGVGGFYFLNKKVNITESEKPVIAHHKVIQKNITAPSGKIQKIDELVKSNIEKEISVPNPVVKLEDYAVNSVYIPSPPPVFDAAPQSISVPPSIAPYKIEDTLQQKNIEEVVVTAFGIKRAKKDIAYASQSVSSVEVVSKSNKSALHSLLEASDAESITPDNGVDPEVIGYNKSNVKRNIASVQKLGEKVGNKYFTNSLQGSVSGLTINMGSGKIDSNNAIVIRGVSSVKEDANPLYIINGDVSDVAKFKSLNPDSIDTMTVLKGEKATSIYGSKAVNGVIVVETKDTSKTKNLIEKKYLEKKEKP</sequence>
<gene>
    <name evidence="4" type="ORF">SAMN05216324_107162</name>
</gene>
<organism evidence="4 5">
    <name type="scientific">Chryseobacterium limigenitum</name>
    <dbReference type="NCBI Taxonomy" id="1612149"/>
    <lineage>
        <taxon>Bacteria</taxon>
        <taxon>Pseudomonadati</taxon>
        <taxon>Bacteroidota</taxon>
        <taxon>Flavobacteriia</taxon>
        <taxon>Flavobacteriales</taxon>
        <taxon>Weeksellaceae</taxon>
        <taxon>Chryseobacterium group</taxon>
        <taxon>Chryseobacterium</taxon>
    </lineage>
</organism>
<dbReference type="SUPFAM" id="SSF56935">
    <property type="entry name" value="Porins"/>
    <property type="match status" value="1"/>
</dbReference>
<accession>A0A1K2IQG7</accession>
<evidence type="ECO:0000256" key="2">
    <source>
        <dbReference type="SAM" id="Phobius"/>
    </source>
</evidence>